<evidence type="ECO:0000256" key="12">
    <source>
        <dbReference type="PROSITE-ProRule" id="PRU01360"/>
    </source>
</evidence>
<keyword evidence="9 13" id="KW-0798">TonB box</keyword>
<dbReference type="GO" id="GO:0015344">
    <property type="term" value="F:siderophore uptake transmembrane transporter activity"/>
    <property type="evidence" value="ECO:0007669"/>
    <property type="project" value="TreeGrafter"/>
</dbReference>
<evidence type="ECO:0000256" key="4">
    <source>
        <dbReference type="ARBA" id="ARBA00022496"/>
    </source>
</evidence>
<reference evidence="16 17" key="1">
    <citation type="journal article" date="2018" name="Arch. Microbiol.">
        <title>New insights into the metabolic potential of the phototrophic purple bacterium Rhodopila globiformis DSM 161(T) from its draft genome sequence and evidence for a vanadium-dependent nitrogenase.</title>
        <authorList>
            <person name="Imhoff J.F."/>
            <person name="Rahn T."/>
            <person name="Kunzel S."/>
            <person name="Neulinger S.C."/>
        </authorList>
    </citation>
    <scope>NUCLEOTIDE SEQUENCE [LARGE SCALE GENOMIC DNA]</scope>
    <source>
        <strain evidence="16 17">DSM 16996</strain>
    </source>
</reference>
<evidence type="ECO:0000259" key="15">
    <source>
        <dbReference type="Pfam" id="PF07715"/>
    </source>
</evidence>
<feature type="domain" description="TonB-dependent receptor-like beta-barrel" evidence="14">
    <location>
        <begin position="283"/>
        <end position="789"/>
    </location>
</feature>
<keyword evidence="10 12" id="KW-0472">Membrane</keyword>
<name>A0A2S6N1E2_9HYPH</name>
<evidence type="ECO:0008006" key="18">
    <source>
        <dbReference type="Google" id="ProtNLM"/>
    </source>
</evidence>
<evidence type="ECO:0000256" key="10">
    <source>
        <dbReference type="ARBA" id="ARBA00023136"/>
    </source>
</evidence>
<dbReference type="PANTHER" id="PTHR32552:SF89">
    <property type="entry name" value="CATECHOLATE SIDEROPHORE RECEPTOR FIU"/>
    <property type="match status" value="1"/>
</dbReference>
<organism evidence="16 17">
    <name type="scientific">Rhodoblastus sphagnicola</name>
    <dbReference type="NCBI Taxonomy" id="333368"/>
    <lineage>
        <taxon>Bacteria</taxon>
        <taxon>Pseudomonadati</taxon>
        <taxon>Pseudomonadota</taxon>
        <taxon>Alphaproteobacteria</taxon>
        <taxon>Hyphomicrobiales</taxon>
        <taxon>Rhodoblastaceae</taxon>
        <taxon>Rhodoblastus</taxon>
    </lineage>
</organism>
<keyword evidence="4" id="KW-0410">Iron transport</keyword>
<dbReference type="Gene3D" id="2.40.170.20">
    <property type="entry name" value="TonB-dependent receptor, beta-barrel domain"/>
    <property type="match status" value="1"/>
</dbReference>
<evidence type="ECO:0000313" key="17">
    <source>
        <dbReference type="Proteomes" id="UP000239089"/>
    </source>
</evidence>
<keyword evidence="11 12" id="KW-0998">Cell outer membrane</keyword>
<evidence type="ECO:0000256" key="3">
    <source>
        <dbReference type="ARBA" id="ARBA00022452"/>
    </source>
</evidence>
<evidence type="ECO:0000256" key="8">
    <source>
        <dbReference type="ARBA" id="ARBA00023065"/>
    </source>
</evidence>
<proteinExistence type="inferred from homology"/>
<comment type="similarity">
    <text evidence="12 13">Belongs to the TonB-dependent receptor family.</text>
</comment>
<keyword evidence="5 12" id="KW-0812">Transmembrane</keyword>
<comment type="subcellular location">
    <subcellularLocation>
        <location evidence="1 12">Cell outer membrane</location>
        <topology evidence="1 12">Multi-pass membrane protein</topology>
    </subcellularLocation>
</comment>
<dbReference type="Pfam" id="PF07715">
    <property type="entry name" value="Plug"/>
    <property type="match status" value="1"/>
</dbReference>
<dbReference type="InterPro" id="IPR000531">
    <property type="entry name" value="Beta-barrel_TonB"/>
</dbReference>
<protein>
    <recommendedName>
        <fullName evidence="18">TonB-dependent receptor</fullName>
    </recommendedName>
</protein>
<comment type="caution">
    <text evidence="16">The sequence shown here is derived from an EMBL/GenBank/DDBJ whole genome shotgun (WGS) entry which is preliminary data.</text>
</comment>
<sequence>MKLKTLAIALLASTALPAFAVAQTAAQPTADAAASASPAPAANAVAAHGDSRAMGGLTASPTDFGTVHAGAGADASGAPGDGAPNAFGVTRTDIGGGYMIEEDATKSRSTATRDAIDKLSPSANPYQIISALPGANVSNPDNLGVNNGNIRLRGFNSDHLGLTIEGVPINDSGSYALYPQEYIDAENMGSISIAQGSPDLDSPHIGAIGGVMNLYMIDPSKTAGGVASVSAGTNYTFREFARVDTGQVGDTRAFLSVSHVGDAHWNGLGRDDRYNVEFKNVWDLSPGNTVRLSILYNDADSNTYPSLYLSDYKSGNYAGNYTKGGQGTSSNWYGYKINPFRNLIVSAPSNFTFTPELTYDVIPYFWYGYGNGGGVSSLASVPAGAASGGSYFGNLRVTGLGSGSGSTLYYTPSNTETFRPGIINKLGYTLNDHKLTIGYWVEDALQIQTGPVSPLTSNGTIGNVYGDTNVISLPSTAVCYVTTTKAKVACPTSLYEKRNAYTHTLTNDIFAGDVWSVNDKLTLELGAKEAFVNRSVVNETPYDPTPRVSVNDAVFLPQAAIRYKIDDNNQVFASVNTTFRSTPNYGMYNIYSLTSASLTQGVNVVKPERGYSFEIGHRYQGEAFTTSVSGFLARILDMQQSASVPDPDHANQYVSELNDIGRVLVYGVDGEVGTRRWNDFRAYGSFELLHTEMQDNVPGYTTAYKLDYAPTKGKQLPGSPNYLFGLGVDYDNGHVIGNLLYKVTGAQYGTFVNDERIPAYGTLNGMIGYRFSDYGFAKAPTIQLNLFNLFDKHVLTGLTSTGATINGAAVTGVKGGTMKGNSGQYYVSQGFSALLSLKTAF</sequence>
<evidence type="ECO:0000256" key="1">
    <source>
        <dbReference type="ARBA" id="ARBA00004571"/>
    </source>
</evidence>
<dbReference type="Proteomes" id="UP000239089">
    <property type="component" value="Unassembled WGS sequence"/>
</dbReference>
<keyword evidence="3 12" id="KW-1134">Transmembrane beta strand</keyword>
<evidence type="ECO:0000313" key="16">
    <source>
        <dbReference type="EMBL" id="PPQ28419.1"/>
    </source>
</evidence>
<dbReference type="Gene3D" id="2.170.130.10">
    <property type="entry name" value="TonB-dependent receptor, plug domain"/>
    <property type="match status" value="1"/>
</dbReference>
<keyword evidence="17" id="KW-1185">Reference proteome</keyword>
<evidence type="ECO:0000256" key="7">
    <source>
        <dbReference type="ARBA" id="ARBA00023004"/>
    </source>
</evidence>
<dbReference type="RefSeq" id="WP_104509202.1">
    <property type="nucleotide sequence ID" value="NZ_JACIGC010000010.1"/>
</dbReference>
<evidence type="ECO:0000259" key="14">
    <source>
        <dbReference type="Pfam" id="PF00593"/>
    </source>
</evidence>
<dbReference type="AlphaFoldDB" id="A0A2S6N1E2"/>
<dbReference type="EMBL" id="NHSJ01000109">
    <property type="protein sequence ID" value="PPQ28419.1"/>
    <property type="molecule type" value="Genomic_DNA"/>
</dbReference>
<dbReference type="PANTHER" id="PTHR32552">
    <property type="entry name" value="FERRICHROME IRON RECEPTOR-RELATED"/>
    <property type="match status" value="1"/>
</dbReference>
<evidence type="ECO:0000256" key="6">
    <source>
        <dbReference type="ARBA" id="ARBA00022729"/>
    </source>
</evidence>
<dbReference type="PROSITE" id="PS52016">
    <property type="entry name" value="TONB_DEPENDENT_REC_3"/>
    <property type="match status" value="1"/>
</dbReference>
<evidence type="ECO:0000256" key="9">
    <source>
        <dbReference type="ARBA" id="ARBA00023077"/>
    </source>
</evidence>
<keyword evidence="7" id="KW-0408">Iron</keyword>
<dbReference type="InterPro" id="IPR036942">
    <property type="entry name" value="Beta-barrel_TonB_sf"/>
</dbReference>
<dbReference type="Pfam" id="PF00593">
    <property type="entry name" value="TonB_dep_Rec_b-barrel"/>
    <property type="match status" value="1"/>
</dbReference>
<gene>
    <name evidence="16" type="ORF">CCR94_17830</name>
</gene>
<dbReference type="InterPro" id="IPR039426">
    <property type="entry name" value="TonB-dep_rcpt-like"/>
</dbReference>
<dbReference type="SUPFAM" id="SSF56935">
    <property type="entry name" value="Porins"/>
    <property type="match status" value="1"/>
</dbReference>
<keyword evidence="2 12" id="KW-0813">Transport</keyword>
<keyword evidence="6" id="KW-0732">Signal</keyword>
<accession>A0A2S6N1E2</accession>
<keyword evidence="8" id="KW-0406">Ion transport</keyword>
<evidence type="ECO:0000256" key="11">
    <source>
        <dbReference type="ARBA" id="ARBA00023237"/>
    </source>
</evidence>
<dbReference type="InterPro" id="IPR037066">
    <property type="entry name" value="Plug_dom_sf"/>
</dbReference>
<dbReference type="InterPro" id="IPR012910">
    <property type="entry name" value="Plug_dom"/>
</dbReference>
<evidence type="ECO:0000256" key="2">
    <source>
        <dbReference type="ARBA" id="ARBA00022448"/>
    </source>
</evidence>
<evidence type="ECO:0000256" key="13">
    <source>
        <dbReference type="RuleBase" id="RU003357"/>
    </source>
</evidence>
<dbReference type="OrthoDB" id="9760333at2"/>
<dbReference type="GO" id="GO:0009279">
    <property type="term" value="C:cell outer membrane"/>
    <property type="evidence" value="ECO:0007669"/>
    <property type="project" value="UniProtKB-SubCell"/>
</dbReference>
<evidence type="ECO:0000256" key="5">
    <source>
        <dbReference type="ARBA" id="ARBA00022692"/>
    </source>
</evidence>
<feature type="domain" description="TonB-dependent receptor plug" evidence="15">
    <location>
        <begin position="102"/>
        <end position="211"/>
    </location>
</feature>